<dbReference type="OrthoDB" id="10264870at2759"/>
<dbReference type="EMBL" id="KV454481">
    <property type="protein sequence ID" value="ODV60914.1"/>
    <property type="molecule type" value="Genomic_DNA"/>
</dbReference>
<dbReference type="GO" id="GO:0006357">
    <property type="term" value="P:regulation of transcription by RNA polymerase II"/>
    <property type="evidence" value="ECO:0007669"/>
    <property type="project" value="TreeGrafter"/>
</dbReference>
<name>A0A1D2VGY3_9ASCO</name>
<feature type="non-terminal residue" evidence="5">
    <location>
        <position position="283"/>
    </location>
</feature>
<evidence type="ECO:0000313" key="5">
    <source>
        <dbReference type="EMBL" id="ODV60914.1"/>
    </source>
</evidence>
<dbReference type="Pfam" id="PF12767">
    <property type="entry name" value="SAGA-Tad1"/>
    <property type="match status" value="1"/>
</dbReference>
<dbReference type="InParanoid" id="A0A1D2VGY3"/>
<reference evidence="6" key="1">
    <citation type="submission" date="2016-05" db="EMBL/GenBank/DDBJ databases">
        <title>Comparative genomics of biotechnologically important yeasts.</title>
        <authorList>
            <consortium name="DOE Joint Genome Institute"/>
            <person name="Riley R."/>
            <person name="Haridas S."/>
            <person name="Wolfe K.H."/>
            <person name="Lopes M.R."/>
            <person name="Hittinger C.T."/>
            <person name="Goker M."/>
            <person name="Salamov A."/>
            <person name="Wisecaver J."/>
            <person name="Long T.M."/>
            <person name="Aerts A.L."/>
            <person name="Barry K."/>
            <person name="Choi C."/>
            <person name="Clum A."/>
            <person name="Coughlan A.Y."/>
            <person name="Deshpande S."/>
            <person name="Douglass A.P."/>
            <person name="Hanson S.J."/>
            <person name="Klenk H.-P."/>
            <person name="Labutti K."/>
            <person name="Lapidus A."/>
            <person name="Lindquist E."/>
            <person name="Lipzen A."/>
            <person name="Meier-Kolthoff J.P."/>
            <person name="Ohm R.A."/>
            <person name="Otillar R.P."/>
            <person name="Pangilinan J."/>
            <person name="Peng Y."/>
            <person name="Rokas A."/>
            <person name="Rosa C.A."/>
            <person name="Scheuner C."/>
            <person name="Sibirny A.A."/>
            <person name="Slot J.C."/>
            <person name="Stielow J.B."/>
            <person name="Sun H."/>
            <person name="Kurtzman C.P."/>
            <person name="Blackwell M."/>
            <person name="Grigoriev I.V."/>
            <person name="Jeffries T.W."/>
        </authorList>
    </citation>
    <scope>NUCLEOTIDE SEQUENCE [LARGE SCALE GENOMIC DNA]</scope>
    <source>
        <strain evidence="6">DSM 1968</strain>
    </source>
</reference>
<evidence type="ECO:0000313" key="6">
    <source>
        <dbReference type="Proteomes" id="UP000095038"/>
    </source>
</evidence>
<comment type="subcellular location">
    <subcellularLocation>
        <location evidence="1">Nucleus</location>
    </subcellularLocation>
</comment>
<gene>
    <name evidence="5" type="ORF">ASCRUDRAFT_35372</name>
</gene>
<sequence length="283" mass="32394">MDDSNENVLTGSASQSLLIKPDISTPLIDSKRIDLQTLINKFHNQLGDKNWLKYQSIFSSFILGKLSRNEFENEITKIINSNLLINFHNQFILSNLANSVRINPSPNSHISGFGFNNNNLFNMNNSNKKKKNLNNYKFNNQYEVLKTNIMSLPVKERRRIKNIKRDSGKSNLLSANSSLYITNPQNNKSSSQPREVITGNAVTWSQDIMTGFQTLLASESYELPDKDTLNYRMTGIMREHGLFGSLDENSINVMSMAIESHLKTIIEETIDLVRYRKSKYDEN</sequence>
<organism evidence="5 6">
    <name type="scientific">Ascoidea rubescens DSM 1968</name>
    <dbReference type="NCBI Taxonomy" id="1344418"/>
    <lineage>
        <taxon>Eukaryota</taxon>
        <taxon>Fungi</taxon>
        <taxon>Dikarya</taxon>
        <taxon>Ascomycota</taxon>
        <taxon>Saccharomycotina</taxon>
        <taxon>Saccharomycetes</taxon>
        <taxon>Ascoideaceae</taxon>
        <taxon>Ascoidea</taxon>
    </lineage>
</organism>
<evidence type="ECO:0000256" key="2">
    <source>
        <dbReference type="ARBA" id="ARBA00023015"/>
    </source>
</evidence>
<evidence type="ECO:0008006" key="7">
    <source>
        <dbReference type="Google" id="ProtNLM"/>
    </source>
</evidence>
<dbReference type="AlphaFoldDB" id="A0A1D2VGY3"/>
<accession>A0A1D2VGY3</accession>
<keyword evidence="3" id="KW-0804">Transcription</keyword>
<keyword evidence="2" id="KW-0805">Transcription regulation</keyword>
<proteinExistence type="predicted"/>
<dbReference type="FunCoup" id="A0A1D2VGY3">
    <property type="interactions" value="1117"/>
</dbReference>
<dbReference type="Proteomes" id="UP000095038">
    <property type="component" value="Unassembled WGS sequence"/>
</dbReference>
<dbReference type="InterPro" id="IPR024738">
    <property type="entry name" value="Hfi1/Tada1"/>
</dbReference>
<protein>
    <recommendedName>
        <fullName evidence="7">Transcriptional regulator of RNA polII, SAGA, subunit</fullName>
    </recommendedName>
</protein>
<evidence type="ECO:0000256" key="4">
    <source>
        <dbReference type="ARBA" id="ARBA00023242"/>
    </source>
</evidence>
<dbReference type="RefSeq" id="XP_020047221.1">
    <property type="nucleotide sequence ID" value="XM_020190598.1"/>
</dbReference>
<dbReference type="STRING" id="1344418.A0A1D2VGY3"/>
<dbReference type="PANTHER" id="PTHR21277:SF5">
    <property type="entry name" value="TRANSCRIPTIONAL ADAPTER 1"/>
    <property type="match status" value="1"/>
</dbReference>
<keyword evidence="4" id="KW-0539">Nucleus</keyword>
<keyword evidence="6" id="KW-1185">Reference proteome</keyword>
<evidence type="ECO:0000256" key="1">
    <source>
        <dbReference type="ARBA" id="ARBA00004123"/>
    </source>
</evidence>
<dbReference type="GO" id="GO:0005634">
    <property type="term" value="C:nucleus"/>
    <property type="evidence" value="ECO:0007669"/>
    <property type="project" value="UniProtKB-SubCell"/>
</dbReference>
<dbReference type="GO" id="GO:0000124">
    <property type="term" value="C:SAGA complex"/>
    <property type="evidence" value="ECO:0007669"/>
    <property type="project" value="TreeGrafter"/>
</dbReference>
<dbReference type="PANTHER" id="PTHR21277">
    <property type="entry name" value="TRANSCRIPTIONAL ADAPTER 1"/>
    <property type="match status" value="1"/>
</dbReference>
<dbReference type="CDD" id="cd22933">
    <property type="entry name" value="HFD_HFI1"/>
    <property type="match status" value="1"/>
</dbReference>
<dbReference type="GO" id="GO:0003713">
    <property type="term" value="F:transcription coactivator activity"/>
    <property type="evidence" value="ECO:0007669"/>
    <property type="project" value="TreeGrafter"/>
</dbReference>
<evidence type="ECO:0000256" key="3">
    <source>
        <dbReference type="ARBA" id="ARBA00023163"/>
    </source>
</evidence>
<dbReference type="GeneID" id="30964234"/>